<evidence type="ECO:0000313" key="8">
    <source>
        <dbReference type="EMBL" id="UWX05915.1"/>
    </source>
</evidence>
<name>A0ABY5Y151_9BACT</name>
<reference evidence="8" key="1">
    <citation type="submission" date="2020-12" db="EMBL/GenBank/DDBJ databases">
        <title>Taurinivorans muris gen. nov., sp. nov., fundamental and realized metabolic niche of a ubiquitous sulfidogenic bacterium in the murine intestine.</title>
        <authorList>
            <person name="Ye H."/>
            <person name="Hanson B.T."/>
            <person name="Loy A."/>
        </authorList>
    </citation>
    <scope>NUCLEOTIDE SEQUENCE</scope>
    <source>
        <strain evidence="8">LT0009</strain>
    </source>
</reference>
<comment type="similarity">
    <text evidence="6">Belongs to the fabD family.</text>
</comment>
<evidence type="ECO:0000259" key="7">
    <source>
        <dbReference type="SMART" id="SM00827"/>
    </source>
</evidence>
<evidence type="ECO:0000313" key="9">
    <source>
        <dbReference type="Proteomes" id="UP001058120"/>
    </source>
</evidence>
<dbReference type="EMBL" id="CP065938">
    <property type="protein sequence ID" value="UWX05915.1"/>
    <property type="molecule type" value="Genomic_DNA"/>
</dbReference>
<comment type="catalytic activity">
    <reaction evidence="5 6">
        <text>holo-[ACP] + malonyl-CoA = malonyl-[ACP] + CoA</text>
        <dbReference type="Rhea" id="RHEA:41792"/>
        <dbReference type="Rhea" id="RHEA-COMP:9623"/>
        <dbReference type="Rhea" id="RHEA-COMP:9685"/>
        <dbReference type="ChEBI" id="CHEBI:57287"/>
        <dbReference type="ChEBI" id="CHEBI:57384"/>
        <dbReference type="ChEBI" id="CHEBI:64479"/>
        <dbReference type="ChEBI" id="CHEBI:78449"/>
        <dbReference type="EC" id="2.3.1.39"/>
    </reaction>
</comment>
<proteinExistence type="inferred from homology"/>
<dbReference type="Pfam" id="PF00698">
    <property type="entry name" value="Acyl_transf_1"/>
    <property type="match status" value="1"/>
</dbReference>
<evidence type="ECO:0000256" key="2">
    <source>
        <dbReference type="ARBA" id="ARBA00018953"/>
    </source>
</evidence>
<dbReference type="InterPro" id="IPR016035">
    <property type="entry name" value="Acyl_Trfase/lysoPLipase"/>
</dbReference>
<dbReference type="PIRSF" id="PIRSF000446">
    <property type="entry name" value="Mct"/>
    <property type="match status" value="1"/>
</dbReference>
<gene>
    <name evidence="8" type="ORF">JBF11_00885</name>
</gene>
<feature type="domain" description="Malonyl-CoA:ACP transacylase (MAT)" evidence="7">
    <location>
        <begin position="6"/>
        <end position="310"/>
    </location>
</feature>
<dbReference type="Gene3D" id="3.30.70.250">
    <property type="entry name" value="Malonyl-CoA ACP transacylase, ACP-binding"/>
    <property type="match status" value="1"/>
</dbReference>
<sequence length="317" mass="35098">MSVAILFPGQGSQKFGMGKRLSEKRSDIMDLWIKAEKISGVPLREIYWESNDNDLMANTRNLQPAITVVNLALWLYTKDYIKPNCTAGHSLGEFSALAAAKVLSLDDVLQAVSLRGRLMAEADPEGIGSMYAVLRLNAEQVETLCKDVSDNSGKMVRLANRNTPGQFAISGHKQALEEVVEKAQALGGKCIPLAVSGAFHTPLMAEASAEFSKYLSSIDFHDAEFPVYCNINGEPLSEAEKLRSAIKKQMTSSVYWIETICSQYENGVRKWFEFGPQGILTRMMRQIIKVNEGADSCFETIHIPNLEEADNYISNNC</sequence>
<dbReference type="Gene3D" id="3.40.366.10">
    <property type="entry name" value="Malonyl-Coenzyme A Acyl Carrier Protein, domain 2"/>
    <property type="match status" value="1"/>
</dbReference>
<keyword evidence="3 6" id="KW-0808">Transferase</keyword>
<dbReference type="SMART" id="SM00827">
    <property type="entry name" value="PKS_AT"/>
    <property type="match status" value="1"/>
</dbReference>
<evidence type="ECO:0000256" key="5">
    <source>
        <dbReference type="ARBA" id="ARBA00048462"/>
    </source>
</evidence>
<evidence type="ECO:0000256" key="6">
    <source>
        <dbReference type="PIRNR" id="PIRNR000446"/>
    </source>
</evidence>
<evidence type="ECO:0000256" key="1">
    <source>
        <dbReference type="ARBA" id="ARBA00013258"/>
    </source>
</evidence>
<dbReference type="SUPFAM" id="SSF52151">
    <property type="entry name" value="FabD/lysophospholipase-like"/>
    <property type="match status" value="1"/>
</dbReference>
<dbReference type="InterPro" id="IPR024925">
    <property type="entry name" value="Malonyl_CoA-ACP_transAc"/>
</dbReference>
<evidence type="ECO:0000256" key="3">
    <source>
        <dbReference type="ARBA" id="ARBA00022679"/>
    </source>
</evidence>
<protein>
    <recommendedName>
        <fullName evidence="2 6">Malonyl CoA-acyl carrier protein transacylase</fullName>
        <ecNumber evidence="1 6">2.3.1.39</ecNumber>
    </recommendedName>
</protein>
<organism evidence="8 9">
    <name type="scientific">Taurinivorans muris</name>
    <dbReference type="NCBI Taxonomy" id="2787751"/>
    <lineage>
        <taxon>Bacteria</taxon>
        <taxon>Pseudomonadati</taxon>
        <taxon>Thermodesulfobacteriota</taxon>
        <taxon>Desulfovibrionia</taxon>
        <taxon>Desulfovibrionales</taxon>
        <taxon>Desulfovibrionaceae</taxon>
        <taxon>Taurinivorans</taxon>
    </lineage>
</organism>
<dbReference type="Proteomes" id="UP001058120">
    <property type="component" value="Chromosome"/>
</dbReference>
<dbReference type="InterPro" id="IPR001227">
    <property type="entry name" value="Ac_transferase_dom_sf"/>
</dbReference>
<dbReference type="RefSeq" id="WP_334315509.1">
    <property type="nucleotide sequence ID" value="NZ_CP065938.1"/>
</dbReference>
<dbReference type="InterPro" id="IPR016036">
    <property type="entry name" value="Malonyl_transacylase_ACP-bd"/>
</dbReference>
<dbReference type="SUPFAM" id="SSF55048">
    <property type="entry name" value="Probable ACP-binding domain of malonyl-CoA ACP transacylase"/>
    <property type="match status" value="1"/>
</dbReference>
<keyword evidence="9" id="KW-1185">Reference proteome</keyword>
<accession>A0ABY5Y151</accession>
<dbReference type="InterPro" id="IPR014043">
    <property type="entry name" value="Acyl_transferase_dom"/>
</dbReference>
<keyword evidence="4 6" id="KW-0012">Acyltransferase</keyword>
<dbReference type="PANTHER" id="PTHR42681:SF1">
    <property type="entry name" value="MALONYL-COA-ACYL CARRIER PROTEIN TRANSACYLASE, MITOCHONDRIAL"/>
    <property type="match status" value="1"/>
</dbReference>
<dbReference type="EC" id="2.3.1.39" evidence="1 6"/>
<evidence type="ECO:0000256" key="4">
    <source>
        <dbReference type="ARBA" id="ARBA00023315"/>
    </source>
</evidence>
<dbReference type="PANTHER" id="PTHR42681">
    <property type="entry name" value="MALONYL-COA-ACYL CARRIER PROTEIN TRANSACYLASE, MITOCHONDRIAL"/>
    <property type="match status" value="1"/>
</dbReference>
<dbReference type="InterPro" id="IPR050858">
    <property type="entry name" value="Mal-CoA-ACP_Trans/PKS_FabD"/>
</dbReference>